<proteinExistence type="predicted"/>
<sequence length="61" mass="6871">MTDGMTLPAALTASADEVGAAVFAAAETRRTDILYVRWMWRFIMLIIKLIPETVFKRLQIG</sequence>
<dbReference type="AlphaFoldDB" id="A0A974SA57"/>
<gene>
    <name evidence="1" type="ORF">JKL49_11610</name>
</gene>
<dbReference type="EMBL" id="CP068570">
    <property type="protein sequence ID" value="QQZ51571.1"/>
    <property type="molecule type" value="Genomic_DNA"/>
</dbReference>
<accession>A0A974SA57</accession>
<name>A0A974SA57_9CAUL</name>
<evidence type="ECO:0000313" key="1">
    <source>
        <dbReference type="EMBL" id="QQZ51571.1"/>
    </source>
</evidence>
<reference evidence="1" key="1">
    <citation type="submission" date="2021-01" db="EMBL/GenBank/DDBJ databases">
        <title>Genome sequence of Phenylobacterium sp. 20VBR1 isolated from a valley glaceir, Ny-Alesund, Svalbard.</title>
        <authorList>
            <person name="Thomas F.A."/>
            <person name="Krishnan K.P."/>
            <person name="Sinha R.K."/>
        </authorList>
    </citation>
    <scope>NUCLEOTIDE SEQUENCE</scope>
    <source>
        <strain evidence="1">20VBR1</strain>
    </source>
</reference>
<organism evidence="1">
    <name type="scientific">Phenylobacterium glaciei</name>
    <dbReference type="NCBI Taxonomy" id="2803784"/>
    <lineage>
        <taxon>Bacteria</taxon>
        <taxon>Pseudomonadati</taxon>
        <taxon>Pseudomonadota</taxon>
        <taxon>Alphaproteobacteria</taxon>
        <taxon>Caulobacterales</taxon>
        <taxon>Caulobacteraceae</taxon>
        <taxon>Phenylobacterium</taxon>
    </lineage>
</organism>
<protein>
    <submittedName>
        <fullName evidence="1">Uncharacterized protein</fullName>
    </submittedName>
</protein>